<comment type="caution">
    <text evidence="1">The sequence shown here is derived from an EMBL/GenBank/DDBJ whole genome shotgun (WGS) entry which is preliminary data.</text>
</comment>
<dbReference type="EMBL" id="JBHSDV010000009">
    <property type="protein sequence ID" value="MFC4389353.1"/>
    <property type="molecule type" value="Genomic_DNA"/>
</dbReference>
<dbReference type="RefSeq" id="WP_390201015.1">
    <property type="nucleotide sequence ID" value="NZ_JBHSDV010000009.1"/>
</dbReference>
<evidence type="ECO:0000313" key="2">
    <source>
        <dbReference type="Proteomes" id="UP001595880"/>
    </source>
</evidence>
<protein>
    <submittedName>
        <fullName evidence="1">Uncharacterized protein</fullName>
    </submittedName>
</protein>
<evidence type="ECO:0000313" key="1">
    <source>
        <dbReference type="EMBL" id="MFC4389353.1"/>
    </source>
</evidence>
<name>A0ABV8W2S5_9BACI</name>
<reference evidence="2" key="1">
    <citation type="journal article" date="2019" name="Int. J. Syst. Evol. Microbiol.">
        <title>The Global Catalogue of Microorganisms (GCM) 10K type strain sequencing project: providing services to taxonomists for standard genome sequencing and annotation.</title>
        <authorList>
            <consortium name="The Broad Institute Genomics Platform"/>
            <consortium name="The Broad Institute Genome Sequencing Center for Infectious Disease"/>
            <person name="Wu L."/>
            <person name="Ma J."/>
        </authorList>
    </citation>
    <scope>NUCLEOTIDE SEQUENCE [LARGE SCALE GENOMIC DNA]</scope>
    <source>
        <strain evidence="2">KACC 14058</strain>
    </source>
</reference>
<proteinExistence type="predicted"/>
<organism evidence="1 2">
    <name type="scientific">Gracilibacillus marinus</name>
    <dbReference type="NCBI Taxonomy" id="630535"/>
    <lineage>
        <taxon>Bacteria</taxon>
        <taxon>Bacillati</taxon>
        <taxon>Bacillota</taxon>
        <taxon>Bacilli</taxon>
        <taxon>Bacillales</taxon>
        <taxon>Bacillaceae</taxon>
        <taxon>Gracilibacillus</taxon>
    </lineage>
</organism>
<sequence length="151" mass="17126">MANGNEKNLKKIKKVFDKLGVEDAKEIVDIEKFEGLIQNLSKLPTESLESLVNKIPNFTELSKMYLDNLNHSYDKLMNDLIEEKKNLYSMLQKGDLSDSDKAWVMSEIKDIRRTMLIKDTLYNVQNNKVFKVGAAALTIAVAAVAGNKMKK</sequence>
<keyword evidence="2" id="KW-1185">Reference proteome</keyword>
<gene>
    <name evidence="1" type="ORF">ACFOZ1_16375</name>
</gene>
<accession>A0ABV8W2S5</accession>
<dbReference type="Proteomes" id="UP001595880">
    <property type="component" value="Unassembled WGS sequence"/>
</dbReference>